<proteinExistence type="predicted"/>
<dbReference type="EMBL" id="JAGDFM010000323">
    <property type="protein sequence ID" value="KAG7379875.1"/>
    <property type="molecule type" value="Genomic_DNA"/>
</dbReference>
<dbReference type="Proteomes" id="UP000694044">
    <property type="component" value="Unassembled WGS sequence"/>
</dbReference>
<feature type="region of interest" description="Disordered" evidence="1">
    <location>
        <begin position="1"/>
        <end position="67"/>
    </location>
</feature>
<feature type="compositionally biased region" description="Low complexity" evidence="1">
    <location>
        <begin position="48"/>
        <end position="57"/>
    </location>
</feature>
<dbReference type="OrthoDB" id="121048at2759"/>
<dbReference type="AlphaFoldDB" id="A0A8T1VFC8"/>
<evidence type="ECO:0000313" key="3">
    <source>
        <dbReference type="Proteomes" id="UP000694044"/>
    </source>
</evidence>
<name>A0A8T1VFC8_9STRA</name>
<sequence>MKRPTAASTTPRKATSDSPHGSESDLEDKPPAPPAKKARKAPAKAKPVKAVSSAKRAPAVTRADSEFNLSSFMESFEGRTALAESAPSEELPAVAATPSLSSSDVRDEVQVLKAEVARLRAVVAGQAIVQGPSHDAVRRVDAPSRRRETLRAKKAKGDYSPPQAHLLAATRMFRSFGTETGKPLSAMSFVLAMRELESAKFRMTPAVLMAIFSGRLGSRGLTVLHFKESSELATLEDGSSNVNFSSDFSPSASLPSASTDCATYEDIIDALHGLSAFGQDLWYDHMRKLTSRLRNFVAKNKSADPDNTRARVRLTLLYVNKFMGTALGFMQLDDPQWWNGFSEALRAVDYQSPMWMMALVGAMSLTKRPQTLVRRAAM</sequence>
<feature type="compositionally biased region" description="Basic and acidic residues" evidence="1">
    <location>
        <begin position="20"/>
        <end position="30"/>
    </location>
</feature>
<comment type="caution">
    <text evidence="2">The sequence shown here is derived from an EMBL/GenBank/DDBJ whole genome shotgun (WGS) entry which is preliminary data.</text>
</comment>
<feature type="compositionally biased region" description="Basic residues" evidence="1">
    <location>
        <begin position="36"/>
        <end position="47"/>
    </location>
</feature>
<protein>
    <submittedName>
        <fullName evidence="2">Uncharacterized protein</fullName>
    </submittedName>
</protein>
<evidence type="ECO:0000256" key="1">
    <source>
        <dbReference type="SAM" id="MobiDB-lite"/>
    </source>
</evidence>
<gene>
    <name evidence="2" type="ORF">PHYPSEUDO_008033</name>
</gene>
<evidence type="ECO:0000313" key="2">
    <source>
        <dbReference type="EMBL" id="KAG7379875.1"/>
    </source>
</evidence>
<organism evidence="2 3">
    <name type="scientific">Phytophthora pseudosyringae</name>
    <dbReference type="NCBI Taxonomy" id="221518"/>
    <lineage>
        <taxon>Eukaryota</taxon>
        <taxon>Sar</taxon>
        <taxon>Stramenopiles</taxon>
        <taxon>Oomycota</taxon>
        <taxon>Peronosporomycetes</taxon>
        <taxon>Peronosporales</taxon>
        <taxon>Peronosporaceae</taxon>
        <taxon>Phytophthora</taxon>
    </lineage>
</organism>
<feature type="compositionally biased region" description="Polar residues" evidence="1">
    <location>
        <begin position="1"/>
        <end position="19"/>
    </location>
</feature>
<accession>A0A8T1VFC8</accession>
<keyword evidence="3" id="KW-1185">Reference proteome</keyword>
<reference evidence="2" key="1">
    <citation type="submission" date="2021-02" db="EMBL/GenBank/DDBJ databases">
        <authorList>
            <person name="Palmer J.M."/>
        </authorList>
    </citation>
    <scope>NUCLEOTIDE SEQUENCE</scope>
    <source>
        <strain evidence="2">SCRP734</strain>
    </source>
</reference>